<name>A0A9D1MXK1_9BACT</name>
<feature type="non-terminal residue" evidence="1">
    <location>
        <position position="52"/>
    </location>
</feature>
<dbReference type="AlphaFoldDB" id="A0A9D1MXK1"/>
<dbReference type="Proteomes" id="UP000886852">
    <property type="component" value="Unassembled WGS sequence"/>
</dbReference>
<proteinExistence type="predicted"/>
<sequence>MIKSGKGGGNTRTGLVFEGKTDLTKFLENQPHYSVVGHDVFYDGEKVAEVYK</sequence>
<protein>
    <submittedName>
        <fullName evidence="1">Uncharacterized protein</fullName>
    </submittedName>
</protein>
<dbReference type="EMBL" id="DVOC01000060">
    <property type="protein sequence ID" value="HIU91069.1"/>
    <property type="molecule type" value="Genomic_DNA"/>
</dbReference>
<reference evidence="1" key="1">
    <citation type="submission" date="2020-10" db="EMBL/GenBank/DDBJ databases">
        <authorList>
            <person name="Gilroy R."/>
        </authorList>
    </citation>
    <scope>NUCLEOTIDE SEQUENCE</scope>
    <source>
        <strain evidence="1">ChiHjej12B11-7776</strain>
    </source>
</reference>
<reference evidence="1" key="2">
    <citation type="journal article" date="2021" name="PeerJ">
        <title>Extensive microbial diversity within the chicken gut microbiome revealed by metagenomics and culture.</title>
        <authorList>
            <person name="Gilroy R."/>
            <person name="Ravi A."/>
            <person name="Getino M."/>
            <person name="Pursley I."/>
            <person name="Horton D.L."/>
            <person name="Alikhan N.F."/>
            <person name="Baker D."/>
            <person name="Gharbi K."/>
            <person name="Hall N."/>
            <person name="Watson M."/>
            <person name="Adriaenssens E.M."/>
            <person name="Foster-Nyarko E."/>
            <person name="Jarju S."/>
            <person name="Secka A."/>
            <person name="Antonio M."/>
            <person name="Oren A."/>
            <person name="Chaudhuri R.R."/>
            <person name="La Ragione R."/>
            <person name="Hildebrand F."/>
            <person name="Pallen M.J."/>
        </authorList>
    </citation>
    <scope>NUCLEOTIDE SEQUENCE</scope>
    <source>
        <strain evidence="1">ChiHjej12B11-7776</strain>
    </source>
</reference>
<organism evidence="1 2">
    <name type="scientific">Candidatus Fimimonas merdipullorum</name>
    <dbReference type="NCBI Taxonomy" id="2840822"/>
    <lineage>
        <taxon>Bacteria</taxon>
        <taxon>Pseudomonadati</taxon>
        <taxon>Myxococcota</taxon>
        <taxon>Myxococcia</taxon>
        <taxon>Myxococcales</taxon>
        <taxon>Cystobacterineae</taxon>
        <taxon>Myxococcaceae</taxon>
        <taxon>Myxococcaceae incertae sedis</taxon>
        <taxon>Candidatus Fimimonas</taxon>
    </lineage>
</organism>
<evidence type="ECO:0000313" key="1">
    <source>
        <dbReference type="EMBL" id="HIU91069.1"/>
    </source>
</evidence>
<evidence type="ECO:0000313" key="2">
    <source>
        <dbReference type="Proteomes" id="UP000886852"/>
    </source>
</evidence>
<comment type="caution">
    <text evidence="1">The sequence shown here is derived from an EMBL/GenBank/DDBJ whole genome shotgun (WGS) entry which is preliminary data.</text>
</comment>
<gene>
    <name evidence="1" type="ORF">IAC72_03570</name>
</gene>
<accession>A0A9D1MXK1</accession>